<feature type="compositionally biased region" description="Low complexity" evidence="1">
    <location>
        <begin position="37"/>
        <end position="52"/>
    </location>
</feature>
<keyword evidence="4" id="KW-1185">Reference proteome</keyword>
<evidence type="ECO:0008006" key="5">
    <source>
        <dbReference type="Google" id="ProtNLM"/>
    </source>
</evidence>
<evidence type="ECO:0000256" key="2">
    <source>
        <dbReference type="SAM" id="SignalP"/>
    </source>
</evidence>
<evidence type="ECO:0000313" key="3">
    <source>
        <dbReference type="EMBL" id="KAL3758854.1"/>
    </source>
</evidence>
<feature type="region of interest" description="Disordered" evidence="1">
    <location>
        <begin position="37"/>
        <end position="69"/>
    </location>
</feature>
<feature type="region of interest" description="Disordered" evidence="1">
    <location>
        <begin position="90"/>
        <end position="113"/>
    </location>
</feature>
<protein>
    <recommendedName>
        <fullName evidence="5">Metallo-beta-lactamase domain-containing protein</fullName>
    </recommendedName>
</protein>
<accession>A0ABD3M4E0</accession>
<evidence type="ECO:0000256" key="1">
    <source>
        <dbReference type="SAM" id="MobiDB-lite"/>
    </source>
</evidence>
<dbReference type="EMBL" id="JALLBG020000216">
    <property type="protein sequence ID" value="KAL3758854.1"/>
    <property type="molecule type" value="Genomic_DNA"/>
</dbReference>
<comment type="caution">
    <text evidence="3">The sequence shown here is derived from an EMBL/GenBank/DDBJ whole genome shotgun (WGS) entry which is preliminary data.</text>
</comment>
<evidence type="ECO:0000313" key="4">
    <source>
        <dbReference type="Proteomes" id="UP001530293"/>
    </source>
</evidence>
<dbReference type="InterPro" id="IPR036866">
    <property type="entry name" value="RibonucZ/Hydroxyglut_hydro"/>
</dbReference>
<dbReference type="PANTHER" id="PTHR33835">
    <property type="entry name" value="YALI0C07656P"/>
    <property type="match status" value="1"/>
</dbReference>
<dbReference type="Proteomes" id="UP001530293">
    <property type="component" value="Unassembled WGS sequence"/>
</dbReference>
<feature type="signal peptide" evidence="2">
    <location>
        <begin position="1"/>
        <end position="17"/>
    </location>
</feature>
<gene>
    <name evidence="3" type="ORF">ACHAWU_003126</name>
</gene>
<organism evidence="3 4">
    <name type="scientific">Discostella pseudostelligera</name>
    <dbReference type="NCBI Taxonomy" id="259834"/>
    <lineage>
        <taxon>Eukaryota</taxon>
        <taxon>Sar</taxon>
        <taxon>Stramenopiles</taxon>
        <taxon>Ochrophyta</taxon>
        <taxon>Bacillariophyta</taxon>
        <taxon>Coscinodiscophyceae</taxon>
        <taxon>Thalassiosirophycidae</taxon>
        <taxon>Stephanodiscales</taxon>
        <taxon>Stephanodiscaceae</taxon>
        <taxon>Discostella</taxon>
    </lineage>
</organism>
<dbReference type="AlphaFoldDB" id="A0ABD3M4E0"/>
<feature type="chain" id="PRO_5044868762" description="Metallo-beta-lactamase domain-containing protein" evidence="2">
    <location>
        <begin position="18"/>
        <end position="445"/>
    </location>
</feature>
<reference evidence="3 4" key="1">
    <citation type="submission" date="2024-10" db="EMBL/GenBank/DDBJ databases">
        <title>Updated reference genomes for cyclostephanoid diatoms.</title>
        <authorList>
            <person name="Roberts W.R."/>
            <person name="Alverson A.J."/>
        </authorList>
    </citation>
    <scope>NUCLEOTIDE SEQUENCE [LARGE SCALE GENOMIC DNA]</scope>
    <source>
        <strain evidence="3 4">AJA232-27</strain>
    </source>
</reference>
<proteinExistence type="predicted"/>
<keyword evidence="2" id="KW-0732">Signal</keyword>
<sequence>MMILQLLLFFCFTFGNGNGGGCGGASAFIVPQPTSTTSRATARTSSSSTATALHQQQLSKGGGEQPPEVYPLSRKKILLIEEAKRLNASLASSTSSSPSNSDVAASSSSSYSPAGWSNRLGSVLTPASIPGVYTADRPFYWNKIDVGCRMTVVQLTQSSASTSSKEELPQLLIHSPVHLDPPLIEALSKLGSVSHIVSPNYEHVKYAQEWANYYPDAKVWGCPGLSEKMPSVRWTGEFMEGTRPPGFYHGGSSSSVGGGNGADDANASLVGYIDGMWNWNDVQPMHINTEVNPFTGRPFFNEVVFYHALSKTLIVTDLYWNYPRGDGVTNGDLAEKWESVAAPASAGEDDEDFGVWELAPNVGDIPLGSKVWGKIGMDKLFYPFYMNVMVMPEKRKTFEEIARYITCGNGWEVETIIPAHGDIVRGKKVCRRVLETFFRIQCRSS</sequence>
<name>A0ABD3M4E0_9STRA</name>
<dbReference type="PANTHER" id="PTHR33835:SF1">
    <property type="entry name" value="METALLO-BETA-LACTAMASE DOMAIN-CONTAINING PROTEIN"/>
    <property type="match status" value="1"/>
</dbReference>
<dbReference type="InterPro" id="IPR025638">
    <property type="entry name" value="DUF4336"/>
</dbReference>
<dbReference type="SUPFAM" id="SSF56281">
    <property type="entry name" value="Metallo-hydrolase/oxidoreductase"/>
    <property type="match status" value="1"/>
</dbReference>